<accession>A0A484NMU4</accession>
<gene>
    <name evidence="1" type="ORF">CCAM_LOCUS43424</name>
</gene>
<proteinExistence type="predicted"/>
<evidence type="ECO:0000313" key="1">
    <source>
        <dbReference type="EMBL" id="VFR01649.1"/>
    </source>
</evidence>
<keyword evidence="2" id="KW-1185">Reference proteome</keyword>
<protein>
    <recommendedName>
        <fullName evidence="3">Reverse transcriptase domain-containing protein</fullName>
    </recommendedName>
</protein>
<dbReference type="EMBL" id="OOIL02006765">
    <property type="protein sequence ID" value="VFR01649.1"/>
    <property type="molecule type" value="Genomic_DNA"/>
</dbReference>
<dbReference type="Proteomes" id="UP000595140">
    <property type="component" value="Unassembled WGS sequence"/>
</dbReference>
<name>A0A484NMU4_9ASTE</name>
<organism evidence="1 2">
    <name type="scientific">Cuscuta campestris</name>
    <dbReference type="NCBI Taxonomy" id="132261"/>
    <lineage>
        <taxon>Eukaryota</taxon>
        <taxon>Viridiplantae</taxon>
        <taxon>Streptophyta</taxon>
        <taxon>Embryophyta</taxon>
        <taxon>Tracheophyta</taxon>
        <taxon>Spermatophyta</taxon>
        <taxon>Magnoliopsida</taxon>
        <taxon>eudicotyledons</taxon>
        <taxon>Gunneridae</taxon>
        <taxon>Pentapetalae</taxon>
        <taxon>asterids</taxon>
        <taxon>lamiids</taxon>
        <taxon>Solanales</taxon>
        <taxon>Convolvulaceae</taxon>
        <taxon>Cuscuteae</taxon>
        <taxon>Cuscuta</taxon>
        <taxon>Cuscuta subgen. Grammica</taxon>
        <taxon>Cuscuta sect. Cleistogrammica</taxon>
    </lineage>
</organism>
<dbReference type="PANTHER" id="PTHR46890:SF28">
    <property type="entry name" value="REVERSE TRANSCRIPTASE DOMAIN-CONTAINING PROTEIN"/>
    <property type="match status" value="1"/>
</dbReference>
<dbReference type="AlphaFoldDB" id="A0A484NMU4"/>
<evidence type="ECO:0000313" key="2">
    <source>
        <dbReference type="Proteomes" id="UP000595140"/>
    </source>
</evidence>
<dbReference type="PANTHER" id="PTHR46890">
    <property type="entry name" value="NON-LTR RETROLELEMENT REVERSE TRANSCRIPTASE-LIKE PROTEIN-RELATED"/>
    <property type="match status" value="1"/>
</dbReference>
<dbReference type="InterPro" id="IPR052343">
    <property type="entry name" value="Retrotransposon-Effector_Assoc"/>
</dbReference>
<sequence length="242" mass="27957">MHRGHRKPMRLLRRTLHSEAQQMRRRRTNLKIRAIRDIDDKLIETEDGIKRATEKHFEETCSNTKLVEAGQILNHIPSLITNDDNNMMSAIPDEMEIRKAVWDLNPNSAAGPGAFNGCFFRNCWDIVKHDVIKASQEFFMGLPVPQAYGSTLITLIPKKENYTTFSDFRPISLSTFMSKHSSPSTIARMAKALNMKHEKLPISYLGVTIRKGFVHFRKFKKPMFLLFEALNNLMQLRVALRN</sequence>
<reference evidence="1 2" key="1">
    <citation type="submission" date="2018-04" db="EMBL/GenBank/DDBJ databases">
        <authorList>
            <person name="Vogel A."/>
        </authorList>
    </citation>
    <scope>NUCLEOTIDE SEQUENCE [LARGE SCALE GENOMIC DNA]</scope>
</reference>
<evidence type="ECO:0008006" key="3">
    <source>
        <dbReference type="Google" id="ProtNLM"/>
    </source>
</evidence>
<dbReference type="OrthoDB" id="1937198at2759"/>